<evidence type="ECO:0000313" key="3">
    <source>
        <dbReference type="EMBL" id="HEA87383.1"/>
    </source>
</evidence>
<evidence type="ECO:0000313" key="5">
    <source>
        <dbReference type="EMBL" id="HFJ53314.1"/>
    </source>
</evidence>
<comment type="caution">
    <text evidence="3">The sequence shown here is derived from an EMBL/GenBank/DDBJ whole genome shotgun (WGS) entry which is preliminary data.</text>
</comment>
<dbReference type="EMBL" id="DSKA01000097">
    <property type="protein sequence ID" value="HEE18167.1"/>
    <property type="molecule type" value="Genomic_DNA"/>
</dbReference>
<evidence type="ECO:0000256" key="1">
    <source>
        <dbReference type="SAM" id="SignalP"/>
    </source>
</evidence>
<dbReference type="InterPro" id="IPR026444">
    <property type="entry name" value="Secre_tail"/>
</dbReference>
<dbReference type="NCBIfam" id="TIGR04183">
    <property type="entry name" value="Por_Secre_tail"/>
    <property type="match status" value="1"/>
</dbReference>
<feature type="domain" description="Secretion system C-terminal sorting" evidence="2">
    <location>
        <begin position="144"/>
        <end position="218"/>
    </location>
</feature>
<evidence type="ECO:0000259" key="2">
    <source>
        <dbReference type="Pfam" id="PF18962"/>
    </source>
</evidence>
<proteinExistence type="predicted"/>
<name>A0A7C1NCM4_UNCW3</name>
<accession>A0A7C1NCM4</accession>
<gene>
    <name evidence="4" type="ORF">ENP62_01270</name>
    <name evidence="3" type="ORF">ENP94_05140</name>
    <name evidence="5" type="ORF">ENS16_01315</name>
</gene>
<dbReference type="EMBL" id="DSLG01000006">
    <property type="protein sequence ID" value="HEA87383.1"/>
    <property type="molecule type" value="Genomic_DNA"/>
</dbReference>
<organism evidence="3">
    <name type="scientific">candidate division WOR-3 bacterium</name>
    <dbReference type="NCBI Taxonomy" id="2052148"/>
    <lineage>
        <taxon>Bacteria</taxon>
        <taxon>Bacteria division WOR-3</taxon>
    </lineage>
</organism>
<reference evidence="3" key="1">
    <citation type="journal article" date="2020" name="mSystems">
        <title>Genome- and Community-Level Interaction Insights into Carbon Utilization and Element Cycling Functions of Hydrothermarchaeota in Hydrothermal Sediment.</title>
        <authorList>
            <person name="Zhou Z."/>
            <person name="Liu Y."/>
            <person name="Xu W."/>
            <person name="Pan J."/>
            <person name="Luo Z.H."/>
            <person name="Li M."/>
        </authorList>
    </citation>
    <scope>NUCLEOTIDE SEQUENCE [LARGE SCALE GENOMIC DNA]</scope>
    <source>
        <strain evidence="4">SpSt-236</strain>
        <strain evidence="3">SpSt-265</strain>
        <strain evidence="5">SpSt-465</strain>
    </source>
</reference>
<protein>
    <submittedName>
        <fullName evidence="3">T9SS type A sorting domain-containing protein</fullName>
    </submittedName>
</protein>
<keyword evidence="1" id="KW-0732">Signal</keyword>
<dbReference type="PROSITE" id="PS51257">
    <property type="entry name" value="PROKAR_LIPOPROTEIN"/>
    <property type="match status" value="1"/>
</dbReference>
<dbReference type="AlphaFoldDB" id="A0A7C1NCM4"/>
<dbReference type="EMBL" id="DSTU01000002">
    <property type="protein sequence ID" value="HFJ53314.1"/>
    <property type="molecule type" value="Genomic_DNA"/>
</dbReference>
<evidence type="ECO:0000313" key="4">
    <source>
        <dbReference type="EMBL" id="HEE18167.1"/>
    </source>
</evidence>
<sequence length="220" mass="24425">MKRFGHILVLTLLFACCSQVLALVDVAGILEAGNTTIQVDSIIWYLTTSPFPILESTPGWEAVSGTYDTFQLEQKTNWPQWCKLFYRVNGIPSQFNLDPLLADTWYELPSYNFQNPKVRFEDTVLVGVAQPESPLPPTRLTITPNPAAGGFLLINAPAPASGSFRLEIYDLAGNLVYENEWESLVNVPLQADISSLRTGVYLTRMTTGAGRRTGQLVILR</sequence>
<feature type="signal peptide" evidence="1">
    <location>
        <begin position="1"/>
        <end position="22"/>
    </location>
</feature>
<dbReference type="Pfam" id="PF18962">
    <property type="entry name" value="Por_Secre_tail"/>
    <property type="match status" value="1"/>
</dbReference>
<feature type="chain" id="PRO_5039820202" evidence="1">
    <location>
        <begin position="23"/>
        <end position="220"/>
    </location>
</feature>